<name>A0A4P2Q447_SORCE</name>
<evidence type="ECO:0000313" key="8">
    <source>
        <dbReference type="EMBL" id="AUX24089.1"/>
    </source>
</evidence>
<keyword evidence="5 8" id="KW-0560">Oxidoreductase</keyword>
<comment type="cofactor">
    <cofactor evidence="1">
        <name>FAD</name>
        <dbReference type="ChEBI" id="CHEBI:57692"/>
    </cofactor>
</comment>
<accession>A0A4P2Q447</accession>
<keyword evidence="4" id="KW-0521">NADP</keyword>
<gene>
    <name evidence="8" type="ORF">SOCEGT47_046220</name>
</gene>
<dbReference type="GO" id="GO:0004502">
    <property type="term" value="F:kynurenine 3-monooxygenase activity"/>
    <property type="evidence" value="ECO:0007669"/>
    <property type="project" value="UniProtKB-EC"/>
</dbReference>
<evidence type="ECO:0000256" key="1">
    <source>
        <dbReference type="ARBA" id="ARBA00001974"/>
    </source>
</evidence>
<proteinExistence type="predicted"/>
<dbReference type="EMBL" id="CP012670">
    <property type="protein sequence ID" value="AUX24089.1"/>
    <property type="molecule type" value="Genomic_DNA"/>
</dbReference>
<evidence type="ECO:0000256" key="5">
    <source>
        <dbReference type="ARBA" id="ARBA00023002"/>
    </source>
</evidence>
<keyword evidence="2" id="KW-0285">Flavoprotein</keyword>
<evidence type="ECO:0000256" key="3">
    <source>
        <dbReference type="ARBA" id="ARBA00022827"/>
    </source>
</evidence>
<evidence type="ECO:0000256" key="2">
    <source>
        <dbReference type="ARBA" id="ARBA00022630"/>
    </source>
</evidence>
<dbReference type="GO" id="GO:0071949">
    <property type="term" value="F:FAD binding"/>
    <property type="evidence" value="ECO:0007669"/>
    <property type="project" value="InterPro"/>
</dbReference>
<dbReference type="Pfam" id="PF01494">
    <property type="entry name" value="FAD_binding_3"/>
    <property type="match status" value="1"/>
</dbReference>
<dbReference type="SUPFAM" id="SSF51905">
    <property type="entry name" value="FAD/NAD(P)-binding domain"/>
    <property type="match status" value="1"/>
</dbReference>
<dbReference type="Gene3D" id="3.50.50.60">
    <property type="entry name" value="FAD/NAD(P)-binding domain"/>
    <property type="match status" value="1"/>
</dbReference>
<dbReference type="PANTHER" id="PTHR46028:SF2">
    <property type="entry name" value="KYNURENINE 3-MONOOXYGENASE"/>
    <property type="match status" value="1"/>
</dbReference>
<evidence type="ECO:0000259" key="7">
    <source>
        <dbReference type="Pfam" id="PF01494"/>
    </source>
</evidence>
<dbReference type="PRINTS" id="PR00420">
    <property type="entry name" value="RNGMNOXGNASE"/>
</dbReference>
<feature type="domain" description="FAD-binding" evidence="7">
    <location>
        <begin position="21"/>
        <end position="352"/>
    </location>
</feature>
<keyword evidence="3" id="KW-0274">FAD</keyword>
<evidence type="ECO:0000256" key="4">
    <source>
        <dbReference type="ARBA" id="ARBA00022857"/>
    </source>
</evidence>
<dbReference type="OrthoDB" id="5487740at2"/>
<reference evidence="8 9" key="1">
    <citation type="submission" date="2015-09" db="EMBL/GenBank/DDBJ databases">
        <title>Sorangium comparison.</title>
        <authorList>
            <person name="Zaburannyi N."/>
            <person name="Bunk B."/>
            <person name="Overmann J."/>
            <person name="Mueller R."/>
        </authorList>
    </citation>
    <scope>NUCLEOTIDE SEQUENCE [LARGE SCALE GENOMIC DNA]</scope>
    <source>
        <strain evidence="8 9">So ceGT47</strain>
    </source>
</reference>
<organism evidence="8 9">
    <name type="scientific">Sorangium cellulosum</name>
    <name type="common">Polyangium cellulosum</name>
    <dbReference type="NCBI Taxonomy" id="56"/>
    <lineage>
        <taxon>Bacteria</taxon>
        <taxon>Pseudomonadati</taxon>
        <taxon>Myxococcota</taxon>
        <taxon>Polyangia</taxon>
        <taxon>Polyangiales</taxon>
        <taxon>Polyangiaceae</taxon>
        <taxon>Sorangium</taxon>
    </lineage>
</organism>
<dbReference type="EC" id="1.14.13.9" evidence="8"/>
<dbReference type="Proteomes" id="UP000295781">
    <property type="component" value="Chromosome"/>
</dbReference>
<evidence type="ECO:0000313" key="9">
    <source>
        <dbReference type="Proteomes" id="UP000295781"/>
    </source>
</evidence>
<evidence type="ECO:0000256" key="6">
    <source>
        <dbReference type="ARBA" id="ARBA00023033"/>
    </source>
</evidence>
<dbReference type="PANTHER" id="PTHR46028">
    <property type="entry name" value="KYNURENINE 3-MONOOXYGENASE"/>
    <property type="match status" value="1"/>
</dbReference>
<dbReference type="AlphaFoldDB" id="A0A4P2Q447"/>
<dbReference type="InterPro" id="IPR002938">
    <property type="entry name" value="FAD-bd"/>
</dbReference>
<sequence length="458" mass="49286">MMQASLSPPRQDETSSPSGAVIVGGGISGLSLAILLAEQGIKVRVLEKRPDPRVAYQEGRTINFTLSGRGRRVLERLGLAERALAAAVRMESRVVHLPGGGQVAQSYGGAAQLLYALKRRDLIIALLDRALASPGVQVEFNVTLDELSPGGELRFRRQNGASARLSPAFIVGADGVHSWVRGALGAREAVSVEQHTFSHGYAELTISQGDGRRLGISAQALHVWPGRRSALVAIPNVDGSFSCCFIVESGVGVDALEAAFHADFPALYRASGSLRDSARSARYSALVRTRVSTWNSGDLLVLVGDACHAVYPFFGQGMNAALEDALVLSTALGRHPSDRRRAFAEYHAAQKPNADALDELSIGHFDYLKVHAASARVHGRQLINAALQRLLPSLWHHEYALVAHSDLPYAEARRIIQRQAALRSALGLTVVERILAGAITGVRWLRRPAPAKRSSHES</sequence>
<dbReference type="GO" id="GO:0070189">
    <property type="term" value="P:kynurenine metabolic process"/>
    <property type="evidence" value="ECO:0007669"/>
    <property type="project" value="TreeGrafter"/>
</dbReference>
<protein>
    <submittedName>
        <fullName evidence="8">Kynurenine 3-monooxygenase</fullName>
        <ecNumber evidence="8">1.14.13.9</ecNumber>
    </submittedName>
</protein>
<keyword evidence="6 8" id="KW-0503">Monooxygenase</keyword>
<dbReference type="InterPro" id="IPR036188">
    <property type="entry name" value="FAD/NAD-bd_sf"/>
</dbReference>